<dbReference type="InterPro" id="IPR049326">
    <property type="entry name" value="Rhodopsin_dom_fungi"/>
</dbReference>
<evidence type="ECO:0000256" key="4">
    <source>
        <dbReference type="ARBA" id="ARBA00023136"/>
    </source>
</evidence>
<name>S3CKI3_GLAL2</name>
<evidence type="ECO:0000256" key="5">
    <source>
        <dbReference type="ARBA" id="ARBA00038359"/>
    </source>
</evidence>
<feature type="region of interest" description="Disordered" evidence="6">
    <location>
        <begin position="224"/>
        <end position="251"/>
    </location>
</feature>
<protein>
    <recommendedName>
        <fullName evidence="8">Rhodopsin domain-containing protein</fullName>
    </recommendedName>
</protein>
<evidence type="ECO:0000256" key="3">
    <source>
        <dbReference type="ARBA" id="ARBA00022989"/>
    </source>
</evidence>
<feature type="compositionally biased region" description="Basic and acidic residues" evidence="6">
    <location>
        <begin position="239"/>
        <end position="251"/>
    </location>
</feature>
<dbReference type="HOGENOM" id="CLU_028200_25_1_1"/>
<comment type="similarity">
    <text evidence="5">Belongs to the SAT4 family.</text>
</comment>
<evidence type="ECO:0000256" key="6">
    <source>
        <dbReference type="SAM" id="MobiDB-lite"/>
    </source>
</evidence>
<dbReference type="AlphaFoldDB" id="S3CKI3"/>
<dbReference type="InterPro" id="IPR052337">
    <property type="entry name" value="SAT4-like"/>
</dbReference>
<evidence type="ECO:0000256" key="7">
    <source>
        <dbReference type="SAM" id="Phobius"/>
    </source>
</evidence>
<keyword evidence="2 7" id="KW-0812">Transmembrane</keyword>
<dbReference type="GeneID" id="19461220"/>
<proteinExistence type="inferred from homology"/>
<evidence type="ECO:0000259" key="8">
    <source>
        <dbReference type="Pfam" id="PF20684"/>
    </source>
</evidence>
<organism evidence="9 10">
    <name type="scientific">Glarea lozoyensis (strain ATCC 20868 / MF5171)</name>
    <dbReference type="NCBI Taxonomy" id="1116229"/>
    <lineage>
        <taxon>Eukaryota</taxon>
        <taxon>Fungi</taxon>
        <taxon>Dikarya</taxon>
        <taxon>Ascomycota</taxon>
        <taxon>Pezizomycotina</taxon>
        <taxon>Leotiomycetes</taxon>
        <taxon>Helotiales</taxon>
        <taxon>Helotiaceae</taxon>
        <taxon>Glarea</taxon>
    </lineage>
</organism>
<feature type="transmembrane region" description="Helical" evidence="7">
    <location>
        <begin position="6"/>
        <end position="30"/>
    </location>
</feature>
<keyword evidence="10" id="KW-1185">Reference proteome</keyword>
<dbReference type="OrthoDB" id="5378633at2759"/>
<accession>S3CKI3</accession>
<dbReference type="GO" id="GO:0016020">
    <property type="term" value="C:membrane"/>
    <property type="evidence" value="ECO:0007669"/>
    <property type="project" value="UniProtKB-SubCell"/>
</dbReference>
<keyword evidence="4 7" id="KW-0472">Membrane</keyword>
<reference evidence="9 10" key="1">
    <citation type="journal article" date="2013" name="BMC Genomics">
        <title>Genomics-driven discovery of the pneumocandin biosynthetic gene cluster in the fungus Glarea lozoyensis.</title>
        <authorList>
            <person name="Chen L."/>
            <person name="Yue Q."/>
            <person name="Zhang X."/>
            <person name="Xiang M."/>
            <person name="Wang C."/>
            <person name="Li S."/>
            <person name="Che Y."/>
            <person name="Ortiz-Lopez F.J."/>
            <person name="Bills G.F."/>
            <person name="Liu X."/>
            <person name="An Z."/>
        </authorList>
    </citation>
    <scope>NUCLEOTIDE SEQUENCE [LARGE SCALE GENOMIC DNA]</scope>
    <source>
        <strain evidence="10">ATCC 20868 / MF5171</strain>
    </source>
</reference>
<dbReference type="RefSeq" id="XP_008087569.1">
    <property type="nucleotide sequence ID" value="XM_008089378.1"/>
</dbReference>
<evidence type="ECO:0000313" key="9">
    <source>
        <dbReference type="EMBL" id="EPE26250.1"/>
    </source>
</evidence>
<evidence type="ECO:0000256" key="2">
    <source>
        <dbReference type="ARBA" id="ARBA00022692"/>
    </source>
</evidence>
<dbReference type="Proteomes" id="UP000016922">
    <property type="component" value="Unassembled WGS sequence"/>
</dbReference>
<evidence type="ECO:0000256" key="1">
    <source>
        <dbReference type="ARBA" id="ARBA00004141"/>
    </source>
</evidence>
<feature type="transmembrane region" description="Helical" evidence="7">
    <location>
        <begin position="120"/>
        <end position="142"/>
    </location>
</feature>
<dbReference type="PANTHER" id="PTHR33048">
    <property type="entry name" value="PTH11-LIKE INTEGRAL MEMBRANE PROTEIN (AFU_ORTHOLOGUE AFUA_5G11245)"/>
    <property type="match status" value="1"/>
</dbReference>
<dbReference type="OMA" id="TRTICYA"/>
<dbReference type="PANTHER" id="PTHR33048:SF47">
    <property type="entry name" value="INTEGRAL MEMBRANE PROTEIN-RELATED"/>
    <property type="match status" value="1"/>
</dbReference>
<feature type="domain" description="Rhodopsin" evidence="8">
    <location>
        <begin position="26"/>
        <end position="209"/>
    </location>
</feature>
<evidence type="ECO:0000313" key="10">
    <source>
        <dbReference type="Proteomes" id="UP000016922"/>
    </source>
</evidence>
<comment type="subcellular location">
    <subcellularLocation>
        <location evidence="1">Membrane</location>
        <topology evidence="1">Multi-pass membrane protein</topology>
    </subcellularLocation>
</comment>
<feature type="transmembrane region" description="Helical" evidence="7">
    <location>
        <begin position="83"/>
        <end position="108"/>
    </location>
</feature>
<sequence length="272" mass="30466">MTLSYNTNVIIIACVSIPIGTLAVVMRFLARAKTHQKYQAEDWFSLVALVGFLVFQSLVLHNIHMLGEKTLYQIHPDTLTSYLKYLIAAMIACPISFAAAKFSILFLYMRVFGVNRHFSLGVKIVGVLNLLWMLASVLSLIFQCTPVRRAWNPMLPGTCFNLSTFTVAVEVPNSLLDFVMMALPISMLRKLKMRLRDKIVIGITFLLAGAGYFRQADGGYKLDDHTPERSVSTHVEGTVGRDTRSGEEHTNDKSLYTKGISVQKTVEIVNQK</sequence>
<keyword evidence="3 7" id="KW-1133">Transmembrane helix</keyword>
<feature type="transmembrane region" description="Helical" evidence="7">
    <location>
        <begin position="195"/>
        <end position="213"/>
    </location>
</feature>
<dbReference type="KEGG" id="glz:GLAREA_02162"/>
<feature type="transmembrane region" description="Helical" evidence="7">
    <location>
        <begin position="42"/>
        <end position="63"/>
    </location>
</feature>
<feature type="transmembrane region" description="Helical" evidence="7">
    <location>
        <begin position="162"/>
        <end position="183"/>
    </location>
</feature>
<gene>
    <name evidence="9" type="ORF">GLAREA_02162</name>
</gene>
<dbReference type="EMBL" id="KE145371">
    <property type="protein sequence ID" value="EPE26250.1"/>
    <property type="molecule type" value="Genomic_DNA"/>
</dbReference>
<dbReference type="Pfam" id="PF20684">
    <property type="entry name" value="Fung_rhodopsin"/>
    <property type="match status" value="1"/>
</dbReference>